<evidence type="ECO:0000259" key="1">
    <source>
        <dbReference type="Pfam" id="PF22818"/>
    </source>
</evidence>
<dbReference type="Proteomes" id="UP000288361">
    <property type="component" value="Unassembled WGS sequence"/>
</dbReference>
<dbReference type="InterPro" id="IPR029069">
    <property type="entry name" value="HotDog_dom_sf"/>
</dbReference>
<reference evidence="2 3" key="1">
    <citation type="journal article" date="2011" name="Front. Microbiol.">
        <title>Genomic signatures of strain selection and enhancement in Bacillus atrophaeus var. globigii, a historical biowarfare simulant.</title>
        <authorList>
            <person name="Gibbons H.S."/>
            <person name="Broomall S.M."/>
            <person name="McNew L.A."/>
            <person name="Daligault H."/>
            <person name="Chapman C."/>
            <person name="Bruce D."/>
            <person name="Karavis M."/>
            <person name="Krepps M."/>
            <person name="McGregor P.A."/>
            <person name="Hong C."/>
            <person name="Park K.H."/>
            <person name="Akmal A."/>
            <person name="Feldman A."/>
            <person name="Lin J.S."/>
            <person name="Chang W.E."/>
            <person name="Higgs B.W."/>
            <person name="Demirev P."/>
            <person name="Lindquist J."/>
            <person name="Liem A."/>
            <person name="Fochler E."/>
            <person name="Read T.D."/>
            <person name="Tapia R."/>
            <person name="Johnson S."/>
            <person name="Bishop-Lilly K.A."/>
            <person name="Detter C."/>
            <person name="Han C."/>
            <person name="Sozhamannan S."/>
            <person name="Rosenzweig C.N."/>
            <person name="Skowronski E.W."/>
        </authorList>
    </citation>
    <scope>NUCLEOTIDE SEQUENCE [LARGE SCALE GENOMIC DNA]</scope>
    <source>
        <strain evidence="2 3">TPS4-2</strain>
    </source>
</reference>
<dbReference type="RefSeq" id="WP_126752152.1">
    <property type="nucleotide sequence ID" value="NZ_JBHUMT010000001.1"/>
</dbReference>
<dbReference type="SUPFAM" id="SSF54637">
    <property type="entry name" value="Thioesterase/thiol ester dehydrase-isomerase"/>
    <property type="match status" value="1"/>
</dbReference>
<dbReference type="Pfam" id="PF22818">
    <property type="entry name" value="ApeI-like"/>
    <property type="match status" value="1"/>
</dbReference>
<organism evidence="2 3">
    <name type="scientific">Idiomarina piscisalsi</name>
    <dbReference type="NCBI Taxonomy" id="1096243"/>
    <lineage>
        <taxon>Bacteria</taxon>
        <taxon>Pseudomonadati</taxon>
        <taxon>Pseudomonadota</taxon>
        <taxon>Gammaproteobacteria</taxon>
        <taxon>Alteromonadales</taxon>
        <taxon>Idiomarinaceae</taxon>
        <taxon>Idiomarina</taxon>
    </lineage>
</organism>
<evidence type="ECO:0000313" key="3">
    <source>
        <dbReference type="Proteomes" id="UP000288361"/>
    </source>
</evidence>
<dbReference type="AlphaFoldDB" id="A0A432YS39"/>
<accession>A0A432YS39</accession>
<evidence type="ECO:0000313" key="2">
    <source>
        <dbReference type="EMBL" id="RUO64467.1"/>
    </source>
</evidence>
<dbReference type="EMBL" id="PIQA01000004">
    <property type="protein sequence ID" value="RUO64467.1"/>
    <property type="molecule type" value="Genomic_DNA"/>
</dbReference>
<dbReference type="InterPro" id="IPR016962">
    <property type="entry name" value="Dehydrase_ECs4332_prd"/>
</dbReference>
<dbReference type="InterPro" id="IPR054545">
    <property type="entry name" value="ApeI-like"/>
</dbReference>
<comment type="caution">
    <text evidence="2">The sequence shown here is derived from an EMBL/GenBank/DDBJ whole genome shotgun (WGS) entry which is preliminary data.</text>
</comment>
<dbReference type="Gene3D" id="3.10.129.10">
    <property type="entry name" value="Hotdog Thioesterase"/>
    <property type="match status" value="1"/>
</dbReference>
<gene>
    <name evidence="2" type="ORF">CWI73_07170</name>
</gene>
<protein>
    <submittedName>
        <fullName evidence="2">Hydroxymyristoyl-ACP dehydratase</fullName>
    </submittedName>
</protein>
<feature type="domain" description="ApeI dehydratase-like" evidence="1">
    <location>
        <begin position="19"/>
        <end position="114"/>
    </location>
</feature>
<sequence>MKTQLPEFSSLSERVNDADNAEIVGCFRLSEDCIYLQGHFPSAPILPGVTQLDWVVQLASQHWSTPVSIQRVEVLKFNDMILPGADVDLVIQRKRKDCITFNYKKGDTALSSGRLVF</sequence>
<dbReference type="PIRSF" id="PIRSF030962">
    <property type="entry name" value="Dehydrase_ECs4332_prd"/>
    <property type="match status" value="1"/>
</dbReference>
<proteinExistence type="predicted"/>
<name>A0A432YS39_9GAMM</name>